<gene>
    <name evidence="16" type="ORF">I5L03_12860</name>
</gene>
<protein>
    <submittedName>
        <fullName evidence="16">TonB-dependent receptor</fullName>
    </submittedName>
</protein>
<evidence type="ECO:0000256" key="5">
    <source>
        <dbReference type="ARBA" id="ARBA00022692"/>
    </source>
</evidence>
<dbReference type="InterPro" id="IPR036942">
    <property type="entry name" value="Beta-barrel_TonB_sf"/>
</dbReference>
<comment type="subcellular location">
    <subcellularLocation>
        <location evidence="1 11">Cell outer membrane</location>
        <topology evidence="1 11">Multi-pass membrane protein</topology>
    </subcellularLocation>
</comment>
<evidence type="ECO:0000256" key="1">
    <source>
        <dbReference type="ARBA" id="ARBA00004571"/>
    </source>
</evidence>
<evidence type="ECO:0000256" key="10">
    <source>
        <dbReference type="ARBA" id="ARBA00023237"/>
    </source>
</evidence>
<dbReference type="PROSITE" id="PS52016">
    <property type="entry name" value="TONB_DEPENDENT_REC_3"/>
    <property type="match status" value="1"/>
</dbReference>
<evidence type="ECO:0000256" key="6">
    <source>
        <dbReference type="ARBA" id="ARBA00023004"/>
    </source>
</evidence>
<keyword evidence="17" id="KW-1185">Reference proteome</keyword>
<keyword evidence="7" id="KW-0406">Ion transport</keyword>
<evidence type="ECO:0000256" key="3">
    <source>
        <dbReference type="ARBA" id="ARBA00022452"/>
    </source>
</evidence>
<evidence type="ECO:0000259" key="15">
    <source>
        <dbReference type="Pfam" id="PF07715"/>
    </source>
</evidence>
<reference evidence="16 17" key="1">
    <citation type="submission" date="2020-11" db="EMBL/GenBank/DDBJ databases">
        <title>Erythrobacter sediminis sp. nov., a marine bacterium from a tidal flat of Garorim Bay.</title>
        <authorList>
            <person name="Kim D."/>
            <person name="Yoo Y."/>
            <person name="Kim J.-J."/>
        </authorList>
    </citation>
    <scope>NUCLEOTIDE SEQUENCE [LARGE SCALE GENOMIC DNA]</scope>
    <source>
        <strain evidence="16 17">JGD-13</strain>
    </source>
</reference>
<dbReference type="InterPro" id="IPR000531">
    <property type="entry name" value="Beta-barrel_TonB"/>
</dbReference>
<evidence type="ECO:0000256" key="8">
    <source>
        <dbReference type="ARBA" id="ARBA00023077"/>
    </source>
</evidence>
<dbReference type="Proteomes" id="UP000602442">
    <property type="component" value="Unassembled WGS sequence"/>
</dbReference>
<evidence type="ECO:0000256" key="13">
    <source>
        <dbReference type="SAM" id="SignalP"/>
    </source>
</evidence>
<dbReference type="EMBL" id="JAEANY010000004">
    <property type="protein sequence ID" value="MBH5323473.1"/>
    <property type="molecule type" value="Genomic_DNA"/>
</dbReference>
<dbReference type="PANTHER" id="PTHR32552:SF81">
    <property type="entry name" value="TONB-DEPENDENT OUTER MEMBRANE RECEPTOR"/>
    <property type="match status" value="1"/>
</dbReference>
<dbReference type="InterPro" id="IPR012910">
    <property type="entry name" value="Plug_dom"/>
</dbReference>
<evidence type="ECO:0000313" key="16">
    <source>
        <dbReference type="EMBL" id="MBH5323473.1"/>
    </source>
</evidence>
<keyword evidence="10 11" id="KW-0998">Cell outer membrane</keyword>
<evidence type="ECO:0000256" key="9">
    <source>
        <dbReference type="ARBA" id="ARBA00023136"/>
    </source>
</evidence>
<feature type="domain" description="TonB-dependent receptor-like beta-barrel" evidence="14">
    <location>
        <begin position="293"/>
        <end position="784"/>
    </location>
</feature>
<accession>A0ABS0N6T1</accession>
<dbReference type="Gene3D" id="2.40.170.20">
    <property type="entry name" value="TonB-dependent receptor, beta-barrel domain"/>
    <property type="match status" value="2"/>
</dbReference>
<organism evidence="16 17">
    <name type="scientific">Aurantiacibacter sediminis</name>
    <dbReference type="NCBI Taxonomy" id="2793064"/>
    <lineage>
        <taxon>Bacteria</taxon>
        <taxon>Pseudomonadati</taxon>
        <taxon>Pseudomonadota</taxon>
        <taxon>Alphaproteobacteria</taxon>
        <taxon>Sphingomonadales</taxon>
        <taxon>Erythrobacteraceae</taxon>
        <taxon>Aurantiacibacter</taxon>
    </lineage>
</organism>
<feature type="chain" id="PRO_5045558333" evidence="13">
    <location>
        <begin position="31"/>
        <end position="819"/>
    </location>
</feature>
<feature type="signal peptide" evidence="13">
    <location>
        <begin position="1"/>
        <end position="30"/>
    </location>
</feature>
<evidence type="ECO:0000256" key="2">
    <source>
        <dbReference type="ARBA" id="ARBA00022448"/>
    </source>
</evidence>
<keyword evidence="13" id="KW-0732">Signal</keyword>
<feature type="domain" description="TonB-dependent receptor plug" evidence="15">
    <location>
        <begin position="70"/>
        <end position="182"/>
    </location>
</feature>
<dbReference type="PANTHER" id="PTHR32552">
    <property type="entry name" value="FERRICHROME IRON RECEPTOR-RELATED"/>
    <property type="match status" value="1"/>
</dbReference>
<keyword evidence="5 11" id="KW-0812">Transmembrane</keyword>
<keyword evidence="2 11" id="KW-0813">Transport</keyword>
<keyword evidence="9 11" id="KW-0472">Membrane</keyword>
<comment type="caution">
    <text evidence="16">The sequence shown here is derived from an EMBL/GenBank/DDBJ whole genome shotgun (WGS) entry which is preliminary data.</text>
</comment>
<keyword evidence="8 12" id="KW-0798">TonB box</keyword>
<dbReference type="RefSeq" id="WP_234035248.1">
    <property type="nucleotide sequence ID" value="NZ_CAWPTA010000009.1"/>
</dbReference>
<dbReference type="CDD" id="cd01347">
    <property type="entry name" value="ligand_gated_channel"/>
    <property type="match status" value="1"/>
</dbReference>
<evidence type="ECO:0000256" key="11">
    <source>
        <dbReference type="PROSITE-ProRule" id="PRU01360"/>
    </source>
</evidence>
<evidence type="ECO:0000256" key="4">
    <source>
        <dbReference type="ARBA" id="ARBA00022496"/>
    </source>
</evidence>
<dbReference type="Pfam" id="PF07715">
    <property type="entry name" value="Plug"/>
    <property type="match status" value="1"/>
</dbReference>
<dbReference type="Pfam" id="PF00593">
    <property type="entry name" value="TonB_dep_Rec_b-barrel"/>
    <property type="match status" value="1"/>
</dbReference>
<evidence type="ECO:0000256" key="7">
    <source>
        <dbReference type="ARBA" id="ARBA00023065"/>
    </source>
</evidence>
<dbReference type="SUPFAM" id="SSF56935">
    <property type="entry name" value="Porins"/>
    <property type="match status" value="1"/>
</dbReference>
<dbReference type="InterPro" id="IPR039426">
    <property type="entry name" value="TonB-dep_rcpt-like"/>
</dbReference>
<sequence>MTHTSERARPRAIKLRNAAMILGASALALAMPYAAAAQEQIPGENVEQAEPQADNDNVIIVTAQRREQSLQEVPIAVTAVSGEELAARSAIDVSDIAQFTPSVTIQGASRSSGGGTNAAIFVRGIGQDEFLITFDPGVGIYIDGIYLGRTTGSILDLADLERIEVLRGPQGTLFGRNSVGGAIQIVSRKPELGVVEGFGSIGIREDDGFDISGALNVPLGDNIAFRVTGQHRQQDGFAINQTTGNDLSNVDRQVVRAQLLIEPTDRLSALFSADASFLNERGIQSSLVDLDTNSSFLQLFNGFSSPPGGPLAIDGTDVARDPDVSNLNRDGLNENTAFGFSATLEYELTDTLTVKSLSSYRDLASDFTADLDGTDAPFVDNFYSTRQNQFSQELQLLGTAFDDRLNFTVGAFYFREEAAETGQIDIFAGLFNLFQGLPGPIIPAFPGVDCTVTPQFCGGGANNPVNANFDLQFRTDSVVEVDSYALFGQFEYELTDRLTAIVGLRQSWDTKTLDYNVTRGGGSAAFCALPFGGAVGCIGNDIFAVPPTQFSDTFRAFTPRFGLNYDFSPDVFGYASVARGYKSGGFNGRATTLNDLTIFAPEDVWTYETGLRTTLAGGDIILNGAVYYSDYQDIQFAIAVPNPAGPGTLSPVINAGSAEIYGLELEGTARLTDTVRLSGGASFISAEYTEDVTFLGQPTGILNGNDVPKTPSTQLFGSIDYRQPVANNRFLIHARVDGSYRSSIQNEPSNFAPVSQDGYGIINARLGFGDADETYDLSIWAKNLFDERYLENGFRSGGGTNIGYFARGRQIGATLRFSF</sequence>
<evidence type="ECO:0000256" key="12">
    <source>
        <dbReference type="RuleBase" id="RU003357"/>
    </source>
</evidence>
<name>A0ABS0N6T1_9SPHN</name>
<keyword evidence="6" id="KW-0408">Iron</keyword>
<comment type="similarity">
    <text evidence="11 12">Belongs to the TonB-dependent receptor family.</text>
</comment>
<keyword evidence="4" id="KW-0410">Iron transport</keyword>
<evidence type="ECO:0000259" key="14">
    <source>
        <dbReference type="Pfam" id="PF00593"/>
    </source>
</evidence>
<proteinExistence type="inferred from homology"/>
<keyword evidence="16" id="KW-0675">Receptor</keyword>
<evidence type="ECO:0000313" key="17">
    <source>
        <dbReference type="Proteomes" id="UP000602442"/>
    </source>
</evidence>
<keyword evidence="3 11" id="KW-1134">Transmembrane beta strand</keyword>